<reference evidence="5 6" key="1">
    <citation type="submission" date="2021-05" db="EMBL/GenBank/DDBJ databases">
        <title>Comparative genomic studies on the polysaccharide-degrading batcterial strains of the Flammeovirga genus.</title>
        <authorList>
            <person name="Zewei F."/>
            <person name="Zheng Z."/>
            <person name="Yu L."/>
            <person name="Ruyue G."/>
            <person name="Yanhong M."/>
            <person name="Yuanyuan C."/>
            <person name="Jingyan G."/>
            <person name="Wenjun H."/>
        </authorList>
    </citation>
    <scope>NUCLEOTIDE SEQUENCE [LARGE SCALE GENOMIC DNA]</scope>
    <source>
        <strain evidence="5 6">NBRC:100898</strain>
    </source>
</reference>
<organism evidence="5 6">
    <name type="scientific">Flammeovirga yaeyamensis</name>
    <dbReference type="NCBI Taxonomy" id="367791"/>
    <lineage>
        <taxon>Bacteria</taxon>
        <taxon>Pseudomonadati</taxon>
        <taxon>Bacteroidota</taxon>
        <taxon>Cytophagia</taxon>
        <taxon>Cytophagales</taxon>
        <taxon>Flammeovirgaceae</taxon>
        <taxon>Flammeovirga</taxon>
    </lineage>
</organism>
<dbReference type="RefSeq" id="WP_169662958.1">
    <property type="nucleotide sequence ID" value="NZ_CP076132.1"/>
</dbReference>
<dbReference type="PANTHER" id="PTHR47893:SF1">
    <property type="entry name" value="REGULATORY PROTEIN PCHR"/>
    <property type="match status" value="1"/>
</dbReference>
<accession>A0AAX1N1U9</accession>
<evidence type="ECO:0000256" key="2">
    <source>
        <dbReference type="ARBA" id="ARBA00023125"/>
    </source>
</evidence>
<sequence>MSKKIPYQITFNEGTQHSLLLQLKDTFGGTLHNKHHYTVNNEWVEGFVWYFSLQKGLEVTLNSLKFKNDHQMITLGETKETARICFRFEHIGAVMQGKKTKLGKDLGLTGNMIAYDTRLDFLVDIKKDTLNQWLAVRVDQEAVKYEHVSFTKYFGDVFNQSSLWWRTEIVPLEVQVQLKDAFGMSREMHVPVFNNRLVARGSDCVSIFYDKLLSRNQIKEHSLHEQDFTYMMDLKNKLLQSLERPPSLEDLSEEYGFSVSKLRRDFEQVFGTSIHRFHYNFRLEKAKSMLATENKSILEISRSCGFKSSTKFTEAFKKKFEVTPKMISQRYQHLY</sequence>
<dbReference type="GO" id="GO:0043565">
    <property type="term" value="F:sequence-specific DNA binding"/>
    <property type="evidence" value="ECO:0007669"/>
    <property type="project" value="InterPro"/>
</dbReference>
<evidence type="ECO:0000313" key="5">
    <source>
        <dbReference type="EMBL" id="QWG01479.1"/>
    </source>
</evidence>
<dbReference type="SUPFAM" id="SSF46689">
    <property type="entry name" value="Homeodomain-like"/>
    <property type="match status" value="2"/>
</dbReference>
<evidence type="ECO:0000259" key="4">
    <source>
        <dbReference type="PROSITE" id="PS01124"/>
    </source>
</evidence>
<dbReference type="Proteomes" id="UP000678679">
    <property type="component" value="Chromosome 1"/>
</dbReference>
<evidence type="ECO:0000256" key="3">
    <source>
        <dbReference type="ARBA" id="ARBA00023163"/>
    </source>
</evidence>
<gene>
    <name evidence="5" type="ORF">KMW28_17710</name>
</gene>
<dbReference type="AlphaFoldDB" id="A0AAX1N1U9"/>
<dbReference type="InterPro" id="IPR018060">
    <property type="entry name" value="HTH_AraC"/>
</dbReference>
<keyword evidence="6" id="KW-1185">Reference proteome</keyword>
<dbReference type="PANTHER" id="PTHR47893">
    <property type="entry name" value="REGULATORY PROTEIN PCHR"/>
    <property type="match status" value="1"/>
</dbReference>
<dbReference type="InterPro" id="IPR009057">
    <property type="entry name" value="Homeodomain-like_sf"/>
</dbReference>
<dbReference type="GO" id="GO:0003700">
    <property type="term" value="F:DNA-binding transcription factor activity"/>
    <property type="evidence" value="ECO:0007669"/>
    <property type="project" value="InterPro"/>
</dbReference>
<dbReference type="EMBL" id="CP076132">
    <property type="protein sequence ID" value="QWG01479.1"/>
    <property type="molecule type" value="Genomic_DNA"/>
</dbReference>
<protein>
    <submittedName>
        <fullName evidence="5">Helix-turn-helix domain-containing protein</fullName>
    </submittedName>
</protein>
<name>A0AAX1N1U9_9BACT</name>
<dbReference type="Pfam" id="PF12833">
    <property type="entry name" value="HTH_18"/>
    <property type="match status" value="1"/>
</dbReference>
<keyword evidence="3" id="KW-0804">Transcription</keyword>
<dbReference type="Gene3D" id="1.10.10.60">
    <property type="entry name" value="Homeodomain-like"/>
    <property type="match status" value="2"/>
</dbReference>
<keyword evidence="1" id="KW-0805">Transcription regulation</keyword>
<evidence type="ECO:0000313" key="6">
    <source>
        <dbReference type="Proteomes" id="UP000678679"/>
    </source>
</evidence>
<feature type="domain" description="HTH araC/xylS-type" evidence="4">
    <location>
        <begin position="232"/>
        <end position="330"/>
    </location>
</feature>
<dbReference type="PROSITE" id="PS01124">
    <property type="entry name" value="HTH_ARAC_FAMILY_2"/>
    <property type="match status" value="1"/>
</dbReference>
<dbReference type="SMART" id="SM00342">
    <property type="entry name" value="HTH_ARAC"/>
    <property type="match status" value="1"/>
</dbReference>
<dbReference type="InterPro" id="IPR053142">
    <property type="entry name" value="PchR_regulatory_protein"/>
</dbReference>
<proteinExistence type="predicted"/>
<dbReference type="InterPro" id="IPR018062">
    <property type="entry name" value="HTH_AraC-typ_CS"/>
</dbReference>
<evidence type="ECO:0000256" key="1">
    <source>
        <dbReference type="ARBA" id="ARBA00023015"/>
    </source>
</evidence>
<keyword evidence="2" id="KW-0238">DNA-binding</keyword>
<dbReference type="KEGG" id="fya:KMW28_17710"/>
<dbReference type="PROSITE" id="PS00041">
    <property type="entry name" value="HTH_ARAC_FAMILY_1"/>
    <property type="match status" value="1"/>
</dbReference>